<feature type="transmembrane region" description="Helical" evidence="2">
    <location>
        <begin position="479"/>
        <end position="498"/>
    </location>
</feature>
<feature type="compositionally biased region" description="Low complexity" evidence="1">
    <location>
        <begin position="18"/>
        <end position="30"/>
    </location>
</feature>
<feature type="transmembrane region" description="Helical" evidence="2">
    <location>
        <begin position="41"/>
        <end position="62"/>
    </location>
</feature>
<evidence type="ECO:0000313" key="3">
    <source>
        <dbReference type="EMBL" id="KAK0616740.1"/>
    </source>
</evidence>
<evidence type="ECO:0000256" key="2">
    <source>
        <dbReference type="SAM" id="Phobius"/>
    </source>
</evidence>
<dbReference type="EMBL" id="JAULSU010000005">
    <property type="protein sequence ID" value="KAK0616740.1"/>
    <property type="molecule type" value="Genomic_DNA"/>
</dbReference>
<gene>
    <name evidence="3" type="ORF">B0T14DRAFT_568320</name>
</gene>
<keyword evidence="2" id="KW-1133">Transmembrane helix</keyword>
<name>A0AA39WK18_9PEZI</name>
<reference evidence="3" key="1">
    <citation type="submission" date="2023-06" db="EMBL/GenBank/DDBJ databases">
        <title>Genome-scale phylogeny and comparative genomics of the fungal order Sordariales.</title>
        <authorList>
            <consortium name="Lawrence Berkeley National Laboratory"/>
            <person name="Hensen N."/>
            <person name="Bonometti L."/>
            <person name="Westerberg I."/>
            <person name="Brannstrom I.O."/>
            <person name="Guillou S."/>
            <person name="Cros-Aarteil S."/>
            <person name="Calhoun S."/>
            <person name="Haridas S."/>
            <person name="Kuo A."/>
            <person name="Mondo S."/>
            <person name="Pangilinan J."/>
            <person name="Riley R."/>
            <person name="Labutti K."/>
            <person name="Andreopoulos B."/>
            <person name="Lipzen A."/>
            <person name="Chen C."/>
            <person name="Yanf M."/>
            <person name="Daum C."/>
            <person name="Ng V."/>
            <person name="Clum A."/>
            <person name="Steindorff A."/>
            <person name="Ohm R."/>
            <person name="Martin F."/>
            <person name="Silar P."/>
            <person name="Natvig D."/>
            <person name="Lalanne C."/>
            <person name="Gautier V."/>
            <person name="Ament-Velasquez S.L."/>
            <person name="Kruys A."/>
            <person name="Hutchinson M.I."/>
            <person name="Powell A.J."/>
            <person name="Barry K."/>
            <person name="Miller A.N."/>
            <person name="Grigoriev I.V."/>
            <person name="Debuchy R."/>
            <person name="Gladieux P."/>
            <person name="Thoren M.H."/>
            <person name="Johannesson H."/>
        </authorList>
    </citation>
    <scope>NUCLEOTIDE SEQUENCE</scope>
    <source>
        <strain evidence="3">CBS 606.72</strain>
    </source>
</reference>
<organism evidence="3 4">
    <name type="scientific">Immersiella caudata</name>
    <dbReference type="NCBI Taxonomy" id="314043"/>
    <lineage>
        <taxon>Eukaryota</taxon>
        <taxon>Fungi</taxon>
        <taxon>Dikarya</taxon>
        <taxon>Ascomycota</taxon>
        <taxon>Pezizomycotina</taxon>
        <taxon>Sordariomycetes</taxon>
        <taxon>Sordariomycetidae</taxon>
        <taxon>Sordariales</taxon>
        <taxon>Lasiosphaeriaceae</taxon>
        <taxon>Immersiella</taxon>
    </lineage>
</organism>
<dbReference type="PANTHER" id="PTHR35043">
    <property type="entry name" value="TRANSCRIPTION FACTOR DOMAIN-CONTAINING PROTEIN"/>
    <property type="match status" value="1"/>
</dbReference>
<keyword evidence="4" id="KW-1185">Reference proteome</keyword>
<protein>
    <submittedName>
        <fullName evidence="3">Uncharacterized protein</fullName>
    </submittedName>
</protein>
<feature type="transmembrane region" description="Helical" evidence="2">
    <location>
        <begin position="560"/>
        <end position="586"/>
    </location>
</feature>
<sequence>MGDQWFRPWPGNDSGLVPGSSGTSSTNPTGWMPEPATRGTFRLVVSCLATLSLCVYTALHLNIPPRPGPRTPWWHLEFPRKLAWVLIGIFAPELVVYTAWSQWRAARRLTDDVAKAQGLREKDKPQATSTAWDMTHSFFAVMGGFAVDTDDEGENAYMEGSPRLHLTASGIAVLAELGTLPSISVDLIRDKSKANGVAKVLVLLQAGWLAVECAARAANHLPLTLLELNTVAHVACALVTYVLWWNKPLDVEHPMVLDWGRGMRPLVAAMCMFSRRSLSGRHRRDTAPSEMSDILHFVPRGEEEENLSASLRIVSCRHRRGPVASSSSSTRADNEDVGSFTILDGWDADIESPKAAVTLRGGDILFPFGFAPNPTAALSAVGSRYARPRPSLGMYVDLTTVTRWELACQSLRAHHAVWSRYRAVVSPAFLQVHGLCGDEQYVVYMYRPAQSKQRDCDFVGSAVPNWPGRQLISGCHDRAGTAFFALCVLLYGGVHAVAWNDYFPSETERHLWRLSTVYVASSGLLWLALKVVQVALLWIRGPDSKNQNRGNGLQHCLRYFVAPLSAIIVMIPIYLMAMASCIYVAARVYLVLEAFVSLRDVPQAVYLTPQWTQYLIHV</sequence>
<comment type="caution">
    <text evidence="3">The sequence shown here is derived from an EMBL/GenBank/DDBJ whole genome shotgun (WGS) entry which is preliminary data.</text>
</comment>
<feature type="transmembrane region" description="Helical" evidence="2">
    <location>
        <begin position="82"/>
        <end position="100"/>
    </location>
</feature>
<dbReference type="Proteomes" id="UP001175000">
    <property type="component" value="Unassembled WGS sequence"/>
</dbReference>
<feature type="transmembrane region" description="Helical" evidence="2">
    <location>
        <begin position="518"/>
        <end position="539"/>
    </location>
</feature>
<proteinExistence type="predicted"/>
<accession>A0AA39WK18</accession>
<keyword evidence="2" id="KW-0472">Membrane</keyword>
<evidence type="ECO:0000313" key="4">
    <source>
        <dbReference type="Proteomes" id="UP001175000"/>
    </source>
</evidence>
<dbReference type="AlphaFoldDB" id="A0AA39WK18"/>
<evidence type="ECO:0000256" key="1">
    <source>
        <dbReference type="SAM" id="MobiDB-lite"/>
    </source>
</evidence>
<feature type="region of interest" description="Disordered" evidence="1">
    <location>
        <begin position="1"/>
        <end position="33"/>
    </location>
</feature>
<dbReference type="PANTHER" id="PTHR35043:SF7">
    <property type="entry name" value="TRANSCRIPTION FACTOR DOMAIN-CONTAINING PROTEIN"/>
    <property type="match status" value="1"/>
</dbReference>
<keyword evidence="2" id="KW-0812">Transmembrane</keyword>